<dbReference type="InterPro" id="IPR000531">
    <property type="entry name" value="Beta-barrel_TonB"/>
</dbReference>
<evidence type="ECO:0000256" key="6">
    <source>
        <dbReference type="ARBA" id="ARBA00023136"/>
    </source>
</evidence>
<dbReference type="SUPFAM" id="SSF49464">
    <property type="entry name" value="Carboxypeptidase regulatory domain-like"/>
    <property type="match status" value="1"/>
</dbReference>
<sequence length="743" mass="83548">MRLLSSFLLLFSLQVLSADSILLRGSVTDTAGQPIADAEIAVEHTQIRTTTDRLGRFELRFLRPGTYHCDITATGFTAVHLDLDVASVKKTILIRMEPEFRQELVVTGTKIAKRLAETPVRTELVTRDQIEATGSRTLADSVEYTTGVRVESNCQNCNFSQIRMLGLNGSYSEILVDGQNTFSSLAHVYGIEQIPARMIDRIEIVKGGGSALYGAGAVAGVVNVKTKMPYESGGVAAYNSGWMDGNPMHSLNGLYDWVSSDKNTALTVFGQDDAVPPVDLSGDGYTEVSKRQLRSIGARLNQYLMDHAAHLSIHATTMKEDRRGGNALDRPEHQADIAESVTSERVSIGASWRHSLGGTLDYALSANYADMDRDSYYGAGQDPNAYGMTSNPLWIVDGSINYYRGKHTVTMGLQYEHDEMEDSQPAYNRLTSHRYRNVGWYFQDDWSPTGDFSILTGLRIDRHSELSSEIISPRIALRWMAAPGITLRTSVSSGFQAPKVFDEDLHISQVGGEGLIIENAEDLKEETAVNYLIGAEVMPPLLKPYQIYAEFNLFYTRIEDQFLVVEADDPTTDPFEFSRQNFGEAEVYGGEVNVGYRWQKKWDVQLGYVRKKNLLQEPDPDFSTREEFRTPDQYANLSLFWNPQRTSRLFLGYRYTGTMKSPHYAGYIQEDRLETLPEFHTLDASYSHQISLGENREMEISLGGNNLTNTFQKDIDQGPDRDSTYVYGPRFPRRFFLNVQFNF</sequence>
<dbReference type="RefSeq" id="WP_237378660.1">
    <property type="nucleotide sequence ID" value="NZ_CP071793.1"/>
</dbReference>
<dbReference type="Pfam" id="PF13620">
    <property type="entry name" value="CarboxypepD_reg"/>
    <property type="match status" value="1"/>
</dbReference>
<feature type="signal peptide" evidence="10">
    <location>
        <begin position="1"/>
        <end position="17"/>
    </location>
</feature>
<reference evidence="13" key="1">
    <citation type="submission" date="2021-03" db="EMBL/GenBank/DDBJ databases">
        <title>Acanthopleuribacteraceae sp. M133.</title>
        <authorList>
            <person name="Wang G."/>
        </authorList>
    </citation>
    <scope>NUCLEOTIDE SEQUENCE</scope>
    <source>
        <strain evidence="13">M133</strain>
    </source>
</reference>
<keyword evidence="14" id="KW-1185">Reference proteome</keyword>
<keyword evidence="6 8" id="KW-0472">Membrane</keyword>
<keyword evidence="2 8" id="KW-0813">Transport</keyword>
<feature type="domain" description="TonB-dependent receptor plug" evidence="12">
    <location>
        <begin position="115"/>
        <end position="221"/>
    </location>
</feature>
<dbReference type="InterPro" id="IPR037066">
    <property type="entry name" value="Plug_dom_sf"/>
</dbReference>
<accession>A0A8A4THA5</accession>
<dbReference type="InterPro" id="IPR039426">
    <property type="entry name" value="TonB-dep_rcpt-like"/>
</dbReference>
<evidence type="ECO:0000256" key="10">
    <source>
        <dbReference type="SAM" id="SignalP"/>
    </source>
</evidence>
<dbReference type="CDD" id="cd01347">
    <property type="entry name" value="ligand_gated_channel"/>
    <property type="match status" value="1"/>
</dbReference>
<dbReference type="SUPFAM" id="SSF56935">
    <property type="entry name" value="Porins"/>
    <property type="match status" value="1"/>
</dbReference>
<keyword evidence="5 9" id="KW-0798">TonB box</keyword>
<comment type="similarity">
    <text evidence="8 9">Belongs to the TonB-dependent receptor family.</text>
</comment>
<keyword evidence="10" id="KW-0732">Signal</keyword>
<comment type="subcellular location">
    <subcellularLocation>
        <location evidence="1 8">Cell outer membrane</location>
        <topology evidence="1 8">Multi-pass membrane protein</topology>
    </subcellularLocation>
</comment>
<evidence type="ECO:0000256" key="2">
    <source>
        <dbReference type="ARBA" id="ARBA00022448"/>
    </source>
</evidence>
<organism evidence="13 14">
    <name type="scientific">Sulfidibacter corallicola</name>
    <dbReference type="NCBI Taxonomy" id="2818388"/>
    <lineage>
        <taxon>Bacteria</taxon>
        <taxon>Pseudomonadati</taxon>
        <taxon>Acidobacteriota</taxon>
        <taxon>Holophagae</taxon>
        <taxon>Acanthopleuribacterales</taxon>
        <taxon>Acanthopleuribacteraceae</taxon>
        <taxon>Sulfidibacter</taxon>
    </lineage>
</organism>
<evidence type="ECO:0000259" key="12">
    <source>
        <dbReference type="Pfam" id="PF07715"/>
    </source>
</evidence>
<evidence type="ECO:0000256" key="1">
    <source>
        <dbReference type="ARBA" id="ARBA00004571"/>
    </source>
</evidence>
<name>A0A8A4THA5_SULCO</name>
<protein>
    <submittedName>
        <fullName evidence="13">TonB-dependent receptor</fullName>
    </submittedName>
</protein>
<dbReference type="InterPro" id="IPR036942">
    <property type="entry name" value="Beta-barrel_TonB_sf"/>
</dbReference>
<keyword evidence="4 8" id="KW-0812">Transmembrane</keyword>
<dbReference type="GO" id="GO:0015344">
    <property type="term" value="F:siderophore uptake transmembrane transporter activity"/>
    <property type="evidence" value="ECO:0007669"/>
    <property type="project" value="TreeGrafter"/>
</dbReference>
<dbReference type="Pfam" id="PF07715">
    <property type="entry name" value="Plug"/>
    <property type="match status" value="1"/>
</dbReference>
<dbReference type="Pfam" id="PF00593">
    <property type="entry name" value="TonB_dep_Rec_b-barrel"/>
    <property type="match status" value="1"/>
</dbReference>
<keyword evidence="3 8" id="KW-1134">Transmembrane beta strand</keyword>
<proteinExistence type="inferred from homology"/>
<dbReference type="Gene3D" id="2.40.170.20">
    <property type="entry name" value="TonB-dependent receptor, beta-barrel domain"/>
    <property type="match status" value="1"/>
</dbReference>
<evidence type="ECO:0000256" key="9">
    <source>
        <dbReference type="RuleBase" id="RU003357"/>
    </source>
</evidence>
<evidence type="ECO:0000256" key="3">
    <source>
        <dbReference type="ARBA" id="ARBA00022452"/>
    </source>
</evidence>
<dbReference type="Proteomes" id="UP000663929">
    <property type="component" value="Chromosome"/>
</dbReference>
<dbReference type="Gene3D" id="2.170.130.10">
    <property type="entry name" value="TonB-dependent receptor, plug domain"/>
    <property type="match status" value="1"/>
</dbReference>
<keyword evidence="13" id="KW-0675">Receptor</keyword>
<dbReference type="PANTHER" id="PTHR30069:SF57">
    <property type="entry name" value="TONB-DEPENDENT RECEPTOR"/>
    <property type="match status" value="1"/>
</dbReference>
<evidence type="ECO:0000313" key="13">
    <source>
        <dbReference type="EMBL" id="QTD49013.1"/>
    </source>
</evidence>
<feature type="domain" description="TonB-dependent receptor-like beta-barrel" evidence="11">
    <location>
        <begin position="330"/>
        <end position="707"/>
    </location>
</feature>
<evidence type="ECO:0000259" key="11">
    <source>
        <dbReference type="Pfam" id="PF00593"/>
    </source>
</evidence>
<gene>
    <name evidence="13" type="ORF">J3U87_25795</name>
</gene>
<dbReference type="EMBL" id="CP071793">
    <property type="protein sequence ID" value="QTD49013.1"/>
    <property type="molecule type" value="Genomic_DNA"/>
</dbReference>
<evidence type="ECO:0000256" key="7">
    <source>
        <dbReference type="ARBA" id="ARBA00023237"/>
    </source>
</evidence>
<dbReference type="KEGG" id="scor:J3U87_25795"/>
<keyword evidence="7 8" id="KW-0998">Cell outer membrane</keyword>
<dbReference type="GO" id="GO:0044718">
    <property type="term" value="P:siderophore transmembrane transport"/>
    <property type="evidence" value="ECO:0007669"/>
    <property type="project" value="TreeGrafter"/>
</dbReference>
<evidence type="ECO:0000256" key="8">
    <source>
        <dbReference type="PROSITE-ProRule" id="PRU01360"/>
    </source>
</evidence>
<dbReference type="InterPro" id="IPR008969">
    <property type="entry name" value="CarboxyPept-like_regulatory"/>
</dbReference>
<evidence type="ECO:0000313" key="14">
    <source>
        <dbReference type="Proteomes" id="UP000663929"/>
    </source>
</evidence>
<dbReference type="AlphaFoldDB" id="A0A8A4THA5"/>
<feature type="chain" id="PRO_5035269041" evidence="10">
    <location>
        <begin position="18"/>
        <end position="743"/>
    </location>
</feature>
<evidence type="ECO:0000256" key="5">
    <source>
        <dbReference type="ARBA" id="ARBA00023077"/>
    </source>
</evidence>
<dbReference type="GO" id="GO:0009279">
    <property type="term" value="C:cell outer membrane"/>
    <property type="evidence" value="ECO:0007669"/>
    <property type="project" value="UniProtKB-SubCell"/>
</dbReference>
<dbReference type="PANTHER" id="PTHR30069">
    <property type="entry name" value="TONB-DEPENDENT OUTER MEMBRANE RECEPTOR"/>
    <property type="match status" value="1"/>
</dbReference>
<dbReference type="InterPro" id="IPR012910">
    <property type="entry name" value="Plug_dom"/>
</dbReference>
<dbReference type="PROSITE" id="PS52016">
    <property type="entry name" value="TONB_DEPENDENT_REC_3"/>
    <property type="match status" value="1"/>
</dbReference>
<dbReference type="Gene3D" id="2.60.40.1120">
    <property type="entry name" value="Carboxypeptidase-like, regulatory domain"/>
    <property type="match status" value="1"/>
</dbReference>
<evidence type="ECO:0000256" key="4">
    <source>
        <dbReference type="ARBA" id="ARBA00022692"/>
    </source>
</evidence>